<dbReference type="KEGG" id="bgt:106058780"/>
<dbReference type="VEuPathDB" id="VectorBase:BGLB039455"/>
<dbReference type="Gene3D" id="3.50.4.10">
    <property type="entry name" value="Hepatocyte Growth Factor"/>
    <property type="match status" value="1"/>
</dbReference>
<feature type="compositionally biased region" description="Polar residues" evidence="1">
    <location>
        <begin position="228"/>
        <end position="239"/>
    </location>
</feature>
<dbReference type="InterPro" id="IPR003609">
    <property type="entry name" value="Pan_app"/>
</dbReference>
<accession>A0A2C9M7I1</accession>
<evidence type="ECO:0000259" key="3">
    <source>
        <dbReference type="Pfam" id="PF00024"/>
    </source>
</evidence>
<feature type="compositionally biased region" description="Low complexity" evidence="1">
    <location>
        <begin position="186"/>
        <end position="227"/>
    </location>
</feature>
<protein>
    <recommendedName>
        <fullName evidence="3 4">Apple domain-containing protein</fullName>
    </recommendedName>
</protein>
<feature type="transmembrane region" description="Helical" evidence="2">
    <location>
        <begin position="245"/>
        <end position="267"/>
    </location>
</feature>
<dbReference type="OrthoDB" id="5983572at2759"/>
<dbReference type="SUPFAM" id="SSF57414">
    <property type="entry name" value="Hairpin loop containing domain-like"/>
    <property type="match status" value="1"/>
</dbReference>
<feature type="domain" description="Apple" evidence="4">
    <location>
        <begin position="122"/>
        <end position="150"/>
    </location>
</feature>
<organism evidence="5 6">
    <name type="scientific">Biomphalaria glabrata</name>
    <name type="common">Bloodfluke planorb</name>
    <name type="synonym">Freshwater snail</name>
    <dbReference type="NCBI Taxonomy" id="6526"/>
    <lineage>
        <taxon>Eukaryota</taxon>
        <taxon>Metazoa</taxon>
        <taxon>Spiralia</taxon>
        <taxon>Lophotrochozoa</taxon>
        <taxon>Mollusca</taxon>
        <taxon>Gastropoda</taxon>
        <taxon>Heterobranchia</taxon>
        <taxon>Euthyneura</taxon>
        <taxon>Panpulmonata</taxon>
        <taxon>Hygrophila</taxon>
        <taxon>Lymnaeoidea</taxon>
        <taxon>Planorbidae</taxon>
        <taxon>Biomphalaria</taxon>
    </lineage>
</organism>
<keyword evidence="2" id="KW-0472">Membrane</keyword>
<name>A0A2C9M7I1_BIOGL</name>
<sequence length="287" mass="30757">MFLLSSPLKIVSDITQPIVAGLYTDEYKKYDLQEFTLTGDKIIQGVTSDEMCAKSCSSNPDFRCESFDYCTDGSCILRKLHKFTASSGPLQAFSCSHYSRNHLYDYILRDHKTLQIQFDSVAKVSSAAECADLCSSGTGLPGCATFTLCSVERGDKQLSFYDNTRSTLIIADTFCQIVSAASSVSTTRSSSGSSISSTLSTTTTTTTTTTSSSSSAAPSSTTPSSVTDNGLCSSDADSSDTGPRVGIAFGTLFLGLLIGALCVFLFMRNHINKPLVQDIQMLKTLKN</sequence>
<evidence type="ECO:0000313" key="6">
    <source>
        <dbReference type="Proteomes" id="UP000076420"/>
    </source>
</evidence>
<keyword evidence="2" id="KW-1133">Transmembrane helix</keyword>
<dbReference type="VEuPathDB" id="VectorBase:BGLAX_051822"/>
<evidence type="ECO:0000313" key="5">
    <source>
        <dbReference type="EnsemblMetazoa" id="BGLB039455-PA"/>
    </source>
</evidence>
<dbReference type="EnsemblMetazoa" id="BGLB039455-RA">
    <property type="protein sequence ID" value="BGLB039455-PA"/>
    <property type="gene ID" value="BGLB039455"/>
</dbReference>
<evidence type="ECO:0000256" key="2">
    <source>
        <dbReference type="SAM" id="Phobius"/>
    </source>
</evidence>
<dbReference type="AlphaFoldDB" id="A0A2C9M7I1"/>
<evidence type="ECO:0000256" key="1">
    <source>
        <dbReference type="SAM" id="MobiDB-lite"/>
    </source>
</evidence>
<keyword evidence="2" id="KW-0812">Transmembrane</keyword>
<reference evidence="5" key="1">
    <citation type="submission" date="2020-05" db="UniProtKB">
        <authorList>
            <consortium name="EnsemblMetazoa"/>
        </authorList>
    </citation>
    <scope>IDENTIFICATION</scope>
    <source>
        <strain evidence="5">BB02</strain>
    </source>
</reference>
<feature type="region of interest" description="Disordered" evidence="1">
    <location>
        <begin position="186"/>
        <end position="239"/>
    </location>
</feature>
<feature type="domain" description="Apple" evidence="3">
    <location>
        <begin position="27"/>
        <end position="100"/>
    </location>
</feature>
<dbReference type="Pfam" id="PF00024">
    <property type="entry name" value="PAN_1"/>
    <property type="match status" value="1"/>
</dbReference>
<proteinExistence type="predicted"/>
<evidence type="ECO:0000259" key="4">
    <source>
        <dbReference type="Pfam" id="PF14295"/>
    </source>
</evidence>
<dbReference type="Proteomes" id="UP000076420">
    <property type="component" value="Unassembled WGS sequence"/>
</dbReference>
<dbReference type="Pfam" id="PF14295">
    <property type="entry name" value="PAN_4"/>
    <property type="match status" value="1"/>
</dbReference>
<gene>
    <name evidence="5" type="primary">106058780</name>
</gene>